<sequence length="334" mass="38979">MDLRTAIYLTAVKPVRRLRYLLSGDKTKIKQQWRQVMGYKLNLTEPRTFNEKIQYLKLLERKPEYTVMADKYAAKKWFADRVGEQYVPKLLGVWNRAEDIDFDSLPQRFVLKTTHDSGGVIIVRDKDDLATGNVLDKYNAKLDKEDVIRFLNTHLKKSHYTYAREWVYKNIPPRIIAEEFLDPNEKDERSPDDIKIFCFNGVPKLAYIDKFWFEERHVTFYSLPSWEKLPIVKKGCIVDETPDPRPQDLDKMIEIAAKLSKGLPLLRVDLFISNAKIYVGEVTFFHVAGYDEFEPQGTQTMLGDMIDLSGWEQYGGGIYLYIKKLRSMLGLKGV</sequence>
<evidence type="ECO:0000313" key="1">
    <source>
        <dbReference type="EMBL" id="HJE38221.1"/>
    </source>
</evidence>
<name>A0A921E785_9BACT</name>
<reference evidence="1" key="2">
    <citation type="submission" date="2021-09" db="EMBL/GenBank/DDBJ databases">
        <authorList>
            <person name="Gilroy R."/>
        </authorList>
    </citation>
    <scope>NUCLEOTIDE SEQUENCE</scope>
    <source>
        <strain evidence="1">4100</strain>
    </source>
</reference>
<dbReference type="Proteomes" id="UP000711407">
    <property type="component" value="Unassembled WGS sequence"/>
</dbReference>
<protein>
    <submittedName>
        <fullName evidence="1">Glycosyl transferase</fullName>
    </submittedName>
</protein>
<keyword evidence="1" id="KW-0808">Transferase</keyword>
<dbReference type="Pfam" id="PF14305">
    <property type="entry name" value="ATPgrasp_TupA"/>
    <property type="match status" value="1"/>
</dbReference>
<evidence type="ECO:0000313" key="2">
    <source>
        <dbReference type="Proteomes" id="UP000711407"/>
    </source>
</evidence>
<gene>
    <name evidence="1" type="ORF">K8V47_00435</name>
</gene>
<dbReference type="EMBL" id="DYXT01000005">
    <property type="protein sequence ID" value="HJE38221.1"/>
    <property type="molecule type" value="Genomic_DNA"/>
</dbReference>
<dbReference type="AlphaFoldDB" id="A0A921E785"/>
<accession>A0A921E785</accession>
<dbReference type="SUPFAM" id="SSF56059">
    <property type="entry name" value="Glutathione synthetase ATP-binding domain-like"/>
    <property type="match status" value="1"/>
</dbReference>
<comment type="caution">
    <text evidence="1">The sequence shown here is derived from an EMBL/GenBank/DDBJ whole genome shotgun (WGS) entry which is preliminary data.</text>
</comment>
<dbReference type="InterPro" id="IPR029465">
    <property type="entry name" value="ATPgrasp_TupA"/>
</dbReference>
<dbReference type="GO" id="GO:0016740">
    <property type="term" value="F:transferase activity"/>
    <property type="evidence" value="ECO:0007669"/>
    <property type="project" value="UniProtKB-KW"/>
</dbReference>
<reference evidence="1" key="1">
    <citation type="journal article" date="2021" name="PeerJ">
        <title>Extensive microbial diversity within the chicken gut microbiome revealed by metagenomics and culture.</title>
        <authorList>
            <person name="Gilroy R."/>
            <person name="Ravi A."/>
            <person name="Getino M."/>
            <person name="Pursley I."/>
            <person name="Horton D.L."/>
            <person name="Alikhan N.F."/>
            <person name="Baker D."/>
            <person name="Gharbi K."/>
            <person name="Hall N."/>
            <person name="Watson M."/>
            <person name="Adriaenssens E.M."/>
            <person name="Foster-Nyarko E."/>
            <person name="Jarju S."/>
            <person name="Secka A."/>
            <person name="Antonio M."/>
            <person name="Oren A."/>
            <person name="Chaudhuri R.R."/>
            <person name="La Ragione R."/>
            <person name="Hildebrand F."/>
            <person name="Pallen M.J."/>
        </authorList>
    </citation>
    <scope>NUCLEOTIDE SEQUENCE</scope>
    <source>
        <strain evidence="1">4100</strain>
    </source>
</reference>
<organism evidence="1 2">
    <name type="scientific">Candidatus Amulumruptor caecigallinarius</name>
    <dbReference type="NCBI Taxonomy" id="2109911"/>
    <lineage>
        <taxon>Bacteria</taxon>
        <taxon>Pseudomonadati</taxon>
        <taxon>Bacteroidota</taxon>
        <taxon>Bacteroidia</taxon>
        <taxon>Bacteroidales</taxon>
        <taxon>Muribaculaceae</taxon>
        <taxon>Candidatus Amulumruptor</taxon>
    </lineage>
</organism>
<proteinExistence type="predicted"/>